<evidence type="ECO:0000256" key="1">
    <source>
        <dbReference type="ARBA" id="ARBA00004651"/>
    </source>
</evidence>
<feature type="transmembrane region" description="Helical" evidence="8">
    <location>
        <begin position="320"/>
        <end position="339"/>
    </location>
</feature>
<dbReference type="NCBIfam" id="TIGR00711">
    <property type="entry name" value="efflux_EmrB"/>
    <property type="match status" value="1"/>
</dbReference>
<evidence type="ECO:0000256" key="4">
    <source>
        <dbReference type="ARBA" id="ARBA00022475"/>
    </source>
</evidence>
<feature type="transmembrane region" description="Helical" evidence="8">
    <location>
        <begin position="211"/>
        <end position="231"/>
    </location>
</feature>
<dbReference type="Gene3D" id="1.20.1720.10">
    <property type="entry name" value="Multidrug resistance protein D"/>
    <property type="match status" value="1"/>
</dbReference>
<comment type="subcellular location">
    <subcellularLocation>
        <location evidence="1">Cell membrane</location>
        <topology evidence="1">Multi-pass membrane protein</topology>
    </subcellularLocation>
</comment>
<feature type="transmembrane region" description="Helical" evidence="8">
    <location>
        <begin position="491"/>
        <end position="515"/>
    </location>
</feature>
<dbReference type="RefSeq" id="WP_097278056.1">
    <property type="nucleotide sequence ID" value="NZ_OCNJ01000002.1"/>
</dbReference>
<feature type="domain" description="Major facilitator superfamily (MFS) profile" evidence="9">
    <location>
        <begin position="25"/>
        <end position="520"/>
    </location>
</feature>
<feature type="transmembrane region" description="Helical" evidence="8">
    <location>
        <begin position="177"/>
        <end position="199"/>
    </location>
</feature>
<keyword evidence="5 8" id="KW-0812">Transmembrane</keyword>
<dbReference type="PROSITE" id="PS50850">
    <property type="entry name" value="MFS"/>
    <property type="match status" value="1"/>
</dbReference>
<keyword evidence="11" id="KW-1185">Reference proteome</keyword>
<dbReference type="InterPro" id="IPR020846">
    <property type="entry name" value="MFS_dom"/>
</dbReference>
<evidence type="ECO:0000313" key="11">
    <source>
        <dbReference type="Proteomes" id="UP000219621"/>
    </source>
</evidence>
<evidence type="ECO:0000256" key="2">
    <source>
        <dbReference type="ARBA" id="ARBA00008537"/>
    </source>
</evidence>
<evidence type="ECO:0000256" key="8">
    <source>
        <dbReference type="SAM" id="Phobius"/>
    </source>
</evidence>
<keyword evidence="6 8" id="KW-1133">Transmembrane helix</keyword>
<dbReference type="PANTHER" id="PTHR42718:SF9">
    <property type="entry name" value="MAJOR FACILITATOR SUPERFAMILY MULTIDRUG TRANSPORTER MFSC"/>
    <property type="match status" value="1"/>
</dbReference>
<accession>A0A286G9I1</accession>
<feature type="transmembrane region" description="Helical" evidence="8">
    <location>
        <begin position="243"/>
        <end position="261"/>
    </location>
</feature>
<dbReference type="AlphaFoldDB" id="A0A286G9I1"/>
<evidence type="ECO:0000256" key="3">
    <source>
        <dbReference type="ARBA" id="ARBA00022448"/>
    </source>
</evidence>
<keyword evidence="4" id="KW-1003">Cell membrane</keyword>
<dbReference type="Proteomes" id="UP000219621">
    <property type="component" value="Unassembled WGS sequence"/>
</dbReference>
<evidence type="ECO:0000313" key="10">
    <source>
        <dbReference type="EMBL" id="SOD92161.1"/>
    </source>
</evidence>
<feature type="transmembrane region" description="Helical" evidence="8">
    <location>
        <begin position="379"/>
        <end position="400"/>
    </location>
</feature>
<feature type="transmembrane region" description="Helical" evidence="8">
    <location>
        <begin position="90"/>
        <end position="110"/>
    </location>
</feature>
<dbReference type="InterPro" id="IPR011701">
    <property type="entry name" value="MFS"/>
</dbReference>
<feature type="transmembrane region" description="Helical" evidence="8">
    <location>
        <begin position="27"/>
        <end position="47"/>
    </location>
</feature>
<evidence type="ECO:0000256" key="5">
    <source>
        <dbReference type="ARBA" id="ARBA00022692"/>
    </source>
</evidence>
<dbReference type="GO" id="GO:0022857">
    <property type="term" value="F:transmembrane transporter activity"/>
    <property type="evidence" value="ECO:0007669"/>
    <property type="project" value="InterPro"/>
</dbReference>
<evidence type="ECO:0000259" key="9">
    <source>
        <dbReference type="PROSITE" id="PS50850"/>
    </source>
</evidence>
<sequence length="526" mass="56416">MSTASASAATAGAPAPAVGWGPKLGFLAMVVGMFMAILDIQIVAASLSEIQAGLAASADEIIWVQNSYLIAEVIMIPLSGYLSRALGTRWTFVLSAGGFTLSSLLCAFAATMDQMIVFRAIQGFVGGAMIPLVFASAYTIFPRDKQAAVTVVVGLVATVAPTVGPTLGGWLTEMLSWHWLFLVNVVPGAIVTLVVWALIDVDRPQLDLIRRIDVLGLVLMGLFLGSLDFVLEDGARNDWFDDHHILMFSVVAAVAGVGFFWRTLTAQNPIVDLTAFKDRNFATGCLFSFVLGISLYGLVYLQPQFLARVRELNALQIGEIMFVTGLAQFLSAPIAGGLSRKVDPRIMLSIGFGLIALSNWMLTGLTAEWDYWELFLPQVLRGVGFMFGIIPVNVLALGTLPPEKLKNASGLYNLMRNLGGAFGLAGITTAMTERGGFHYARLAEQVNPARPEVQARIDALAARFVEQIPGVDGHAAALKVIAGQVMRQATVLTFIDVFWLMSLVVAGAIGVVFLARKPDHAVSDAH</sequence>
<keyword evidence="7 8" id="KW-0472">Membrane</keyword>
<dbReference type="Pfam" id="PF07690">
    <property type="entry name" value="MFS_1"/>
    <property type="match status" value="1"/>
</dbReference>
<feature type="transmembrane region" description="Helical" evidence="8">
    <location>
        <begin position="116"/>
        <end position="141"/>
    </location>
</feature>
<dbReference type="InterPro" id="IPR004638">
    <property type="entry name" value="EmrB-like"/>
</dbReference>
<feature type="transmembrane region" description="Helical" evidence="8">
    <location>
        <begin position="148"/>
        <end position="171"/>
    </location>
</feature>
<comment type="similarity">
    <text evidence="2">Belongs to the major facilitator superfamily. EmrB family.</text>
</comment>
<dbReference type="InterPro" id="IPR036259">
    <property type="entry name" value="MFS_trans_sf"/>
</dbReference>
<dbReference type="CDD" id="cd17503">
    <property type="entry name" value="MFS_LmrB_MDR_like"/>
    <property type="match status" value="1"/>
</dbReference>
<organism evidence="10 11">
    <name type="scientific">Caenispirillum bisanense</name>
    <dbReference type="NCBI Taxonomy" id="414052"/>
    <lineage>
        <taxon>Bacteria</taxon>
        <taxon>Pseudomonadati</taxon>
        <taxon>Pseudomonadota</taxon>
        <taxon>Alphaproteobacteria</taxon>
        <taxon>Rhodospirillales</taxon>
        <taxon>Novispirillaceae</taxon>
        <taxon>Caenispirillum</taxon>
    </lineage>
</organism>
<reference evidence="11" key="1">
    <citation type="submission" date="2017-09" db="EMBL/GenBank/DDBJ databases">
        <authorList>
            <person name="Varghese N."/>
            <person name="Submissions S."/>
        </authorList>
    </citation>
    <scope>NUCLEOTIDE SEQUENCE [LARGE SCALE GENOMIC DNA]</scope>
    <source>
        <strain evidence="11">USBA 140</strain>
    </source>
</reference>
<protein>
    <submittedName>
        <fullName evidence="10">MFS transporter, DHA2 family, multidrug resistance protein</fullName>
    </submittedName>
</protein>
<keyword evidence="3" id="KW-0813">Transport</keyword>
<feature type="transmembrane region" description="Helical" evidence="8">
    <location>
        <begin position="346"/>
        <end position="367"/>
    </location>
</feature>
<evidence type="ECO:0000256" key="6">
    <source>
        <dbReference type="ARBA" id="ARBA00022989"/>
    </source>
</evidence>
<feature type="transmembrane region" description="Helical" evidence="8">
    <location>
        <begin position="281"/>
        <end position="300"/>
    </location>
</feature>
<gene>
    <name evidence="10" type="ORF">SAMN05421508_102296</name>
</gene>
<dbReference type="Gene3D" id="1.20.1250.20">
    <property type="entry name" value="MFS general substrate transporter like domains"/>
    <property type="match status" value="1"/>
</dbReference>
<dbReference type="PANTHER" id="PTHR42718">
    <property type="entry name" value="MAJOR FACILITATOR SUPERFAMILY MULTIDRUG TRANSPORTER MFSC"/>
    <property type="match status" value="1"/>
</dbReference>
<dbReference type="GO" id="GO:0005886">
    <property type="term" value="C:plasma membrane"/>
    <property type="evidence" value="ECO:0007669"/>
    <property type="project" value="UniProtKB-SubCell"/>
</dbReference>
<evidence type="ECO:0000256" key="7">
    <source>
        <dbReference type="ARBA" id="ARBA00023136"/>
    </source>
</evidence>
<dbReference type="EMBL" id="OCNJ01000002">
    <property type="protein sequence ID" value="SOD92161.1"/>
    <property type="molecule type" value="Genomic_DNA"/>
</dbReference>
<name>A0A286G9I1_9PROT</name>
<dbReference type="OrthoDB" id="9771737at2"/>
<proteinExistence type="inferred from homology"/>
<dbReference type="SUPFAM" id="SSF103473">
    <property type="entry name" value="MFS general substrate transporter"/>
    <property type="match status" value="1"/>
</dbReference>